<keyword evidence="2" id="KW-0863">Zinc-finger</keyword>
<dbReference type="Gene3D" id="1.20.1280.50">
    <property type="match status" value="1"/>
</dbReference>
<evidence type="ECO:0000256" key="3">
    <source>
        <dbReference type="ARBA" id="ARBA00022833"/>
    </source>
</evidence>
<dbReference type="AlphaFoldDB" id="D2W1C3"/>
<evidence type="ECO:0000256" key="2">
    <source>
        <dbReference type="ARBA" id="ARBA00022771"/>
    </source>
</evidence>
<dbReference type="Pfam" id="PF00569">
    <property type="entry name" value="ZZ"/>
    <property type="match status" value="2"/>
</dbReference>
<dbReference type="EMBL" id="GG738921">
    <property type="protein sequence ID" value="EFC37201.1"/>
    <property type="molecule type" value="Genomic_DNA"/>
</dbReference>
<keyword evidence="3" id="KW-0862">Zinc</keyword>
<keyword evidence="6" id="KW-1185">Reference proteome</keyword>
<dbReference type="Gene3D" id="3.30.60.90">
    <property type="match status" value="2"/>
</dbReference>
<evidence type="ECO:0000313" key="6">
    <source>
        <dbReference type="Proteomes" id="UP000006671"/>
    </source>
</evidence>
<dbReference type="InterPro" id="IPR036047">
    <property type="entry name" value="F-box-like_dom_sf"/>
</dbReference>
<keyword evidence="1" id="KW-0479">Metal-binding</keyword>
<reference evidence="5 6" key="1">
    <citation type="journal article" date="2010" name="Cell">
        <title>The genome of Naegleria gruberi illuminates early eukaryotic versatility.</title>
        <authorList>
            <person name="Fritz-Laylin L.K."/>
            <person name="Prochnik S.E."/>
            <person name="Ginger M.L."/>
            <person name="Dacks J.B."/>
            <person name="Carpenter M.L."/>
            <person name="Field M.C."/>
            <person name="Kuo A."/>
            <person name="Paredez A."/>
            <person name="Chapman J."/>
            <person name="Pham J."/>
            <person name="Shu S."/>
            <person name="Neupane R."/>
            <person name="Cipriano M."/>
            <person name="Mancuso J."/>
            <person name="Tu H."/>
            <person name="Salamov A."/>
            <person name="Lindquist E."/>
            <person name="Shapiro H."/>
            <person name="Lucas S."/>
            <person name="Grigoriev I.V."/>
            <person name="Cande W.Z."/>
            <person name="Fulton C."/>
            <person name="Rokhsar D.S."/>
            <person name="Dawson S.C."/>
        </authorList>
    </citation>
    <scope>NUCLEOTIDE SEQUENCE [LARGE SCALE GENOMIC DNA]</scope>
    <source>
        <strain evidence="5 6">NEG-M</strain>
    </source>
</reference>
<dbReference type="InterPro" id="IPR000433">
    <property type="entry name" value="Znf_ZZ"/>
</dbReference>
<name>D2W1C3_NAEGR</name>
<dbReference type="InParanoid" id="D2W1C3"/>
<dbReference type="SMART" id="SM00291">
    <property type="entry name" value="ZnF_ZZ"/>
    <property type="match status" value="2"/>
</dbReference>
<sequence length="477" mass="55555">MKDIKVRPLHHFLCLFADPVPINNNTQESTTSEQSNNNNSKSRVLFQEKSPEWIMDGIGFKPLFLRVLSFLDEYDLAQSIEPVCKLFRNFALSDALWEPLLFNVMKEKEKWTKEVLEARLNLVKDETSWKQKMIKIVRMYYRDLGCTDLSFSTPGENGYWGVECAECGAKIEHRETYIWDKDSSDNFHIDCFPKDRFYELVENVNQCRHSYGYVERELINAFFKRRIIGRVKAIDEFEEEEEEEQEDLPEFTCDICEEPITGIRYNCLDCGEYDLCGYCCEKIVMKQKGSDLPICKDVDHPHDHIFQTIGEENFDTYSCNACKEKIRGYRYVDPEKDDYDLCTICFYKALQEPAPTPSFERYDVFGNNCIDDLFTEFAKKLLLKELKDVYAELDEESGNLPKKELAEELVNILEEKRDDGKCPFFSKLVSIVPRFCCKDSEGNILTETACNALVHTLEVVSNNEKAAKPPKKKTKTD</sequence>
<evidence type="ECO:0000256" key="1">
    <source>
        <dbReference type="ARBA" id="ARBA00022723"/>
    </source>
</evidence>
<dbReference type="OMA" id="PRFCCKD"/>
<organism evidence="6">
    <name type="scientific">Naegleria gruberi</name>
    <name type="common">Amoeba</name>
    <dbReference type="NCBI Taxonomy" id="5762"/>
    <lineage>
        <taxon>Eukaryota</taxon>
        <taxon>Discoba</taxon>
        <taxon>Heterolobosea</taxon>
        <taxon>Tetramitia</taxon>
        <taxon>Eutetramitia</taxon>
        <taxon>Vahlkampfiidae</taxon>
        <taxon>Naegleria</taxon>
    </lineage>
</organism>
<dbReference type="SUPFAM" id="SSF81383">
    <property type="entry name" value="F-box domain"/>
    <property type="match status" value="1"/>
</dbReference>
<gene>
    <name evidence="5" type="ORF">NAEGRDRAFT_59833</name>
</gene>
<dbReference type="InterPro" id="IPR043145">
    <property type="entry name" value="Znf_ZZ_sf"/>
</dbReference>
<evidence type="ECO:0000313" key="5">
    <source>
        <dbReference type="EMBL" id="EFC37201.1"/>
    </source>
</evidence>
<dbReference type="PANTHER" id="PTHR20930">
    <property type="entry name" value="OVARIAN CARCINOMA ANTIGEN CA125-RELATED"/>
    <property type="match status" value="1"/>
</dbReference>
<dbReference type="PANTHER" id="PTHR20930:SF0">
    <property type="entry name" value="PROTEIN ILRUN"/>
    <property type="match status" value="1"/>
</dbReference>
<dbReference type="VEuPathDB" id="AmoebaDB:NAEGRDRAFT_59833"/>
<proteinExistence type="predicted"/>
<dbReference type="PROSITE" id="PS01357">
    <property type="entry name" value="ZF_ZZ_1"/>
    <property type="match status" value="1"/>
</dbReference>
<dbReference type="RefSeq" id="XP_002669945.1">
    <property type="nucleotide sequence ID" value="XM_002669899.1"/>
</dbReference>
<dbReference type="SUPFAM" id="SSF57850">
    <property type="entry name" value="RING/U-box"/>
    <property type="match status" value="2"/>
</dbReference>
<dbReference type="GO" id="GO:0008270">
    <property type="term" value="F:zinc ion binding"/>
    <property type="evidence" value="ECO:0007669"/>
    <property type="project" value="UniProtKB-KW"/>
</dbReference>
<dbReference type="KEGG" id="ngr:NAEGRDRAFT_59833"/>
<protein>
    <recommendedName>
        <fullName evidence="4">ZZ-type domain-containing protein</fullName>
    </recommendedName>
</protein>
<feature type="domain" description="ZZ-type" evidence="4">
    <location>
        <begin position="253"/>
        <end position="279"/>
    </location>
</feature>
<evidence type="ECO:0000259" key="4">
    <source>
        <dbReference type="PROSITE" id="PS01357"/>
    </source>
</evidence>
<dbReference type="Proteomes" id="UP000006671">
    <property type="component" value="Unassembled WGS sequence"/>
</dbReference>
<dbReference type="OrthoDB" id="661148at2759"/>
<dbReference type="CDD" id="cd02249">
    <property type="entry name" value="ZZ"/>
    <property type="match status" value="1"/>
</dbReference>
<accession>D2W1C3</accession>
<dbReference type="GeneID" id="8856718"/>